<dbReference type="Gene3D" id="2.40.290.10">
    <property type="match status" value="1"/>
</dbReference>
<name>A0A099IA50_CLOIN</name>
<comment type="similarity">
    <text evidence="2">Belongs to the prokaryotic Ku family.</text>
</comment>
<gene>
    <name evidence="2" type="primary">ku</name>
    <name evidence="4" type="ORF">CIAN88_07340</name>
</gene>
<evidence type="ECO:0000313" key="4">
    <source>
        <dbReference type="EMBL" id="KGJ53783.1"/>
    </source>
</evidence>
<keyword evidence="2" id="KW-0233">DNA recombination</keyword>
<dbReference type="HAMAP" id="MF_01875">
    <property type="entry name" value="Prokaryotic_Ku"/>
    <property type="match status" value="1"/>
</dbReference>
<protein>
    <recommendedName>
        <fullName evidence="2">Non-homologous end joining protein Ku</fullName>
    </recommendedName>
</protein>
<proteinExistence type="inferred from homology"/>
<organism evidence="4 5">
    <name type="scientific">Clostridium innocuum</name>
    <dbReference type="NCBI Taxonomy" id="1522"/>
    <lineage>
        <taxon>Bacteria</taxon>
        <taxon>Bacillati</taxon>
        <taxon>Bacillota</taxon>
        <taxon>Clostridia</taxon>
        <taxon>Eubacteriales</taxon>
        <taxon>Clostridiaceae</taxon>
        <taxon>Clostridium</taxon>
    </lineage>
</organism>
<dbReference type="PANTHER" id="PTHR41251:SF1">
    <property type="entry name" value="NON-HOMOLOGOUS END JOINING PROTEIN KU"/>
    <property type="match status" value="1"/>
</dbReference>
<evidence type="ECO:0000256" key="1">
    <source>
        <dbReference type="ARBA" id="ARBA00023125"/>
    </source>
</evidence>
<dbReference type="GO" id="GO:0003690">
    <property type="term" value="F:double-stranded DNA binding"/>
    <property type="evidence" value="ECO:0007669"/>
    <property type="project" value="UniProtKB-UniRule"/>
</dbReference>
<evidence type="ECO:0000256" key="2">
    <source>
        <dbReference type="HAMAP-Rule" id="MF_01875"/>
    </source>
</evidence>
<dbReference type="RefSeq" id="WP_044904785.1">
    <property type="nucleotide sequence ID" value="NZ_JQIF01000033.1"/>
</dbReference>
<evidence type="ECO:0000313" key="5">
    <source>
        <dbReference type="Proteomes" id="UP000030008"/>
    </source>
</evidence>
<feature type="domain" description="Ku" evidence="3">
    <location>
        <begin position="52"/>
        <end position="184"/>
    </location>
</feature>
<dbReference type="GO" id="GO:0006310">
    <property type="term" value="P:DNA recombination"/>
    <property type="evidence" value="ECO:0007669"/>
    <property type="project" value="UniProtKB-KW"/>
</dbReference>
<dbReference type="SUPFAM" id="SSF100939">
    <property type="entry name" value="SPOC domain-like"/>
    <property type="match status" value="1"/>
</dbReference>
<dbReference type="PANTHER" id="PTHR41251">
    <property type="entry name" value="NON-HOMOLOGOUS END JOINING PROTEIN KU"/>
    <property type="match status" value="1"/>
</dbReference>
<dbReference type="SMART" id="SM00559">
    <property type="entry name" value="Ku78"/>
    <property type="match status" value="1"/>
</dbReference>
<dbReference type="Pfam" id="PF02735">
    <property type="entry name" value="Ku"/>
    <property type="match status" value="1"/>
</dbReference>
<evidence type="ECO:0000259" key="3">
    <source>
        <dbReference type="SMART" id="SM00559"/>
    </source>
</evidence>
<dbReference type="PIRSF" id="PIRSF006493">
    <property type="entry name" value="Prok_Ku"/>
    <property type="match status" value="1"/>
</dbReference>
<reference evidence="4 5" key="1">
    <citation type="submission" date="2014-08" db="EMBL/GenBank/DDBJ databases">
        <title>Clostridium innocuum, an unnegligible vancomycin-resistant pathogen causing extra-intestinal infections.</title>
        <authorList>
            <person name="Feng Y."/>
            <person name="Chiu C.-H."/>
        </authorList>
    </citation>
    <scope>NUCLEOTIDE SEQUENCE [LARGE SCALE GENOMIC DNA]</scope>
    <source>
        <strain evidence="4 5">AN88</strain>
    </source>
</reference>
<dbReference type="NCBIfam" id="TIGR02772">
    <property type="entry name" value="Ku_bact"/>
    <property type="match status" value="1"/>
</dbReference>
<dbReference type="Proteomes" id="UP000030008">
    <property type="component" value="Unassembled WGS sequence"/>
</dbReference>
<keyword evidence="2" id="KW-0234">DNA repair</keyword>
<keyword evidence="1 2" id="KW-0238">DNA-binding</keyword>
<dbReference type="AlphaFoldDB" id="A0A099IA50"/>
<dbReference type="CDD" id="cd00789">
    <property type="entry name" value="KU_like"/>
    <property type="match status" value="1"/>
</dbReference>
<dbReference type="GO" id="GO:0006303">
    <property type="term" value="P:double-strand break repair via nonhomologous end joining"/>
    <property type="evidence" value="ECO:0007669"/>
    <property type="project" value="UniProtKB-UniRule"/>
</dbReference>
<dbReference type="InterPro" id="IPR009187">
    <property type="entry name" value="Prok_Ku"/>
</dbReference>
<dbReference type="EMBL" id="JQIF01000033">
    <property type="protein sequence ID" value="KGJ53783.1"/>
    <property type="molecule type" value="Genomic_DNA"/>
</dbReference>
<dbReference type="InterPro" id="IPR016194">
    <property type="entry name" value="SPOC-like_C_dom_sf"/>
</dbReference>
<accession>A0A099IA50</accession>
<keyword evidence="2" id="KW-0227">DNA damage</keyword>
<comment type="caution">
    <text evidence="4">The sequence shown here is derived from an EMBL/GenBank/DDBJ whole genome shotgun (WGS) entry which is preliminary data.</text>
</comment>
<dbReference type="InterPro" id="IPR006164">
    <property type="entry name" value="DNA_bd_Ku70/Ku80"/>
</dbReference>
<comment type="subunit">
    <text evidence="2">Homodimer. Interacts with LigD.</text>
</comment>
<sequence length="264" mass="30299">MAVAHKGAISFGLVHIPIQMYRTTRDVDISFNQLCKKTHERVHYKKYCGHCDKELKAADIVKGYQYEKDKYVIMDNEEIDALKAEKDRTITILQFTKLAEIDDIYYEKNYYAVPEKHAEKAYELLRDAMAKLSVVAIAKTVIGTKETLLALCPSEDGILVKTLFYEEEIAENPKAFAHPKLVKAESDMAKQLIQSMTKSFDPSDYHDEFQERLRSAIEEKISGQHIVHASDRKQDTATPVDLMEALQQSLSEMKPKGRRRSVKH</sequence>
<comment type="function">
    <text evidence="2">With LigD forms a non-homologous end joining (NHEJ) DNA repair enzyme, which repairs dsDNA breaks with reduced fidelity. Binds linear dsDNA with 5'- and 3'- overhangs but not closed circular dsDNA nor ssDNA. Recruits and stimulates the ligase activity of LigD.</text>
</comment>